<dbReference type="PANTHER" id="PTHR12413:SF1">
    <property type="entry name" value="DOLICHYL PYROPHOSPHATE MAN9GLCNAC2 ALPHA-1,3-GLUCOSYLTRANSFERASE"/>
    <property type="match status" value="1"/>
</dbReference>
<reference evidence="11 12" key="1">
    <citation type="submission" date="2024-02" db="EMBL/GenBank/DDBJ databases">
        <authorList>
            <person name="Vignale AGUSTIN F."/>
            <person name="Sosa J E."/>
            <person name="Modenutti C."/>
        </authorList>
    </citation>
    <scope>NUCLEOTIDE SEQUENCE [LARGE SCALE GENOMIC DNA]</scope>
</reference>
<keyword evidence="12" id="KW-1185">Reference proteome</keyword>
<evidence type="ECO:0000256" key="4">
    <source>
        <dbReference type="ARBA" id="ARBA00022676"/>
    </source>
</evidence>
<keyword evidence="5 10" id="KW-0808">Transferase</keyword>
<keyword evidence="7 10" id="KW-0256">Endoplasmic reticulum</keyword>
<evidence type="ECO:0000313" key="11">
    <source>
        <dbReference type="EMBL" id="CAK9167606.1"/>
    </source>
</evidence>
<feature type="transmembrane region" description="Helical" evidence="10">
    <location>
        <begin position="12"/>
        <end position="30"/>
    </location>
</feature>
<dbReference type="PANTHER" id="PTHR12413">
    <property type="entry name" value="DOLICHYL GLYCOSYLTRANSFERASE"/>
    <property type="match status" value="1"/>
</dbReference>
<name>A0ABC8TEW4_9AQUA</name>
<evidence type="ECO:0000256" key="5">
    <source>
        <dbReference type="ARBA" id="ARBA00022679"/>
    </source>
</evidence>
<evidence type="ECO:0000256" key="1">
    <source>
        <dbReference type="ARBA" id="ARBA00004477"/>
    </source>
</evidence>
<comment type="pathway">
    <text evidence="2 10">Protein modification; protein glycosylation.</text>
</comment>
<keyword evidence="8 10" id="KW-1133">Transmembrane helix</keyword>
<comment type="similarity">
    <text evidence="3 10">Belongs to the ALG6/ALG8 glucosyltransferase family.</text>
</comment>
<evidence type="ECO:0000313" key="12">
    <source>
        <dbReference type="Proteomes" id="UP001642360"/>
    </source>
</evidence>
<evidence type="ECO:0000256" key="3">
    <source>
        <dbReference type="ARBA" id="ARBA00008715"/>
    </source>
</evidence>
<dbReference type="Proteomes" id="UP001642360">
    <property type="component" value="Unassembled WGS sequence"/>
</dbReference>
<evidence type="ECO:0000256" key="2">
    <source>
        <dbReference type="ARBA" id="ARBA00004922"/>
    </source>
</evidence>
<dbReference type="EMBL" id="CAUOFW020004880">
    <property type="protein sequence ID" value="CAK9167606.1"/>
    <property type="molecule type" value="Genomic_DNA"/>
</dbReference>
<evidence type="ECO:0000256" key="8">
    <source>
        <dbReference type="ARBA" id="ARBA00022989"/>
    </source>
</evidence>
<evidence type="ECO:0000256" key="7">
    <source>
        <dbReference type="ARBA" id="ARBA00022824"/>
    </source>
</evidence>
<dbReference type="Pfam" id="PF03155">
    <property type="entry name" value="Alg6_Alg8"/>
    <property type="match status" value="1"/>
</dbReference>
<dbReference type="AlphaFoldDB" id="A0ABC8TEW4"/>
<keyword evidence="6 10" id="KW-0812">Transmembrane</keyword>
<gene>
    <name evidence="11" type="ORF">ILEXP_LOCUS36886</name>
</gene>
<proteinExistence type="inferred from homology"/>
<keyword evidence="9 10" id="KW-0472">Membrane</keyword>
<keyword evidence="4 10" id="KW-0328">Glycosyltransferase</keyword>
<feature type="transmembrane region" description="Helical" evidence="10">
    <location>
        <begin position="71"/>
        <end position="94"/>
    </location>
</feature>
<comment type="subcellular location">
    <subcellularLocation>
        <location evidence="1 10">Endoplasmic reticulum membrane</location>
        <topology evidence="1 10">Multi-pass membrane protein</topology>
    </subcellularLocation>
</comment>
<dbReference type="GO" id="GO:0005789">
    <property type="term" value="C:endoplasmic reticulum membrane"/>
    <property type="evidence" value="ECO:0007669"/>
    <property type="project" value="UniProtKB-SubCell"/>
</dbReference>
<evidence type="ECO:0000256" key="9">
    <source>
        <dbReference type="ARBA" id="ARBA00023136"/>
    </source>
</evidence>
<organism evidence="11 12">
    <name type="scientific">Ilex paraguariensis</name>
    <name type="common">yerba mate</name>
    <dbReference type="NCBI Taxonomy" id="185542"/>
    <lineage>
        <taxon>Eukaryota</taxon>
        <taxon>Viridiplantae</taxon>
        <taxon>Streptophyta</taxon>
        <taxon>Embryophyta</taxon>
        <taxon>Tracheophyta</taxon>
        <taxon>Spermatophyta</taxon>
        <taxon>Magnoliopsida</taxon>
        <taxon>eudicotyledons</taxon>
        <taxon>Gunneridae</taxon>
        <taxon>Pentapetalae</taxon>
        <taxon>asterids</taxon>
        <taxon>campanulids</taxon>
        <taxon>Aquifoliales</taxon>
        <taxon>Aquifoliaceae</taxon>
        <taxon>Ilex</taxon>
    </lineage>
</organism>
<comment type="caution">
    <text evidence="11">The sequence shown here is derived from an EMBL/GenBank/DDBJ whole genome shotgun (WGS) entry which is preliminary data.</text>
</comment>
<dbReference type="GO" id="GO:0016757">
    <property type="term" value="F:glycosyltransferase activity"/>
    <property type="evidence" value="ECO:0007669"/>
    <property type="project" value="UniProtKB-KW"/>
</dbReference>
<evidence type="ECO:0000256" key="10">
    <source>
        <dbReference type="RuleBase" id="RU363110"/>
    </source>
</evidence>
<feature type="transmembrane region" description="Helical" evidence="10">
    <location>
        <begin position="42"/>
        <end position="65"/>
    </location>
</feature>
<evidence type="ECO:0000256" key="6">
    <source>
        <dbReference type="ARBA" id="ARBA00022692"/>
    </source>
</evidence>
<comment type="caution">
    <text evidence="10">Lacks conserved residue(s) required for the propagation of feature annotation.</text>
</comment>
<protein>
    <recommendedName>
        <fullName evidence="10">Alpha-1,3-glucosyltransferase</fullName>
        <ecNumber evidence="10">2.4.1.-</ecNumber>
    </recommendedName>
</protein>
<dbReference type="InterPro" id="IPR004856">
    <property type="entry name" value="Glyco_trans_ALG6/ALG8"/>
</dbReference>
<accession>A0ABC8TEW4</accession>
<dbReference type="EC" id="2.4.1.-" evidence="10"/>
<sequence>MFPLLCRDKLILPYIAVHGLFILLYCAPGGRQDTTNSHSSTPLKSFVIAFLVFCSLILHIVYLTIHPPQKYPYLFEAMIMLLCFSQFILISVYANTKQWMLSRHYAVMDKEKKQL</sequence>